<accession>A0ACB8QAU6</accession>
<organism evidence="1 2">
    <name type="scientific">Vararia minispora EC-137</name>
    <dbReference type="NCBI Taxonomy" id="1314806"/>
    <lineage>
        <taxon>Eukaryota</taxon>
        <taxon>Fungi</taxon>
        <taxon>Dikarya</taxon>
        <taxon>Basidiomycota</taxon>
        <taxon>Agaricomycotina</taxon>
        <taxon>Agaricomycetes</taxon>
        <taxon>Russulales</taxon>
        <taxon>Lachnocladiaceae</taxon>
        <taxon>Vararia</taxon>
    </lineage>
</organism>
<evidence type="ECO:0000313" key="2">
    <source>
        <dbReference type="Proteomes" id="UP000814128"/>
    </source>
</evidence>
<keyword evidence="2" id="KW-1185">Reference proteome</keyword>
<proteinExistence type="predicted"/>
<reference evidence="1" key="1">
    <citation type="submission" date="2021-02" db="EMBL/GenBank/DDBJ databases">
        <authorList>
            <consortium name="DOE Joint Genome Institute"/>
            <person name="Ahrendt S."/>
            <person name="Looney B.P."/>
            <person name="Miyauchi S."/>
            <person name="Morin E."/>
            <person name="Drula E."/>
            <person name="Courty P.E."/>
            <person name="Chicoki N."/>
            <person name="Fauchery L."/>
            <person name="Kohler A."/>
            <person name="Kuo A."/>
            <person name="Labutti K."/>
            <person name="Pangilinan J."/>
            <person name="Lipzen A."/>
            <person name="Riley R."/>
            <person name="Andreopoulos W."/>
            <person name="He G."/>
            <person name="Johnson J."/>
            <person name="Barry K.W."/>
            <person name="Grigoriev I.V."/>
            <person name="Nagy L."/>
            <person name="Hibbett D."/>
            <person name="Henrissat B."/>
            <person name="Matheny P.B."/>
            <person name="Labbe J."/>
            <person name="Martin F."/>
        </authorList>
    </citation>
    <scope>NUCLEOTIDE SEQUENCE</scope>
    <source>
        <strain evidence="1">EC-137</strain>
    </source>
</reference>
<comment type="caution">
    <text evidence="1">The sequence shown here is derived from an EMBL/GenBank/DDBJ whole genome shotgun (WGS) entry which is preliminary data.</text>
</comment>
<gene>
    <name evidence="1" type="ORF">K488DRAFT_73805</name>
</gene>
<name>A0ACB8QAU6_9AGAM</name>
<evidence type="ECO:0000313" key="1">
    <source>
        <dbReference type="EMBL" id="KAI0028386.1"/>
    </source>
</evidence>
<reference evidence="1" key="2">
    <citation type="journal article" date="2022" name="New Phytol.">
        <title>Evolutionary transition to the ectomycorrhizal habit in the genomes of a hyperdiverse lineage of mushroom-forming fungi.</title>
        <authorList>
            <person name="Looney B."/>
            <person name="Miyauchi S."/>
            <person name="Morin E."/>
            <person name="Drula E."/>
            <person name="Courty P.E."/>
            <person name="Kohler A."/>
            <person name="Kuo A."/>
            <person name="LaButti K."/>
            <person name="Pangilinan J."/>
            <person name="Lipzen A."/>
            <person name="Riley R."/>
            <person name="Andreopoulos W."/>
            <person name="He G."/>
            <person name="Johnson J."/>
            <person name="Nolan M."/>
            <person name="Tritt A."/>
            <person name="Barry K.W."/>
            <person name="Grigoriev I.V."/>
            <person name="Nagy L.G."/>
            <person name="Hibbett D."/>
            <person name="Henrissat B."/>
            <person name="Matheny P.B."/>
            <person name="Labbe J."/>
            <person name="Martin F.M."/>
        </authorList>
    </citation>
    <scope>NUCLEOTIDE SEQUENCE</scope>
    <source>
        <strain evidence="1">EC-137</strain>
    </source>
</reference>
<dbReference type="EMBL" id="MU273758">
    <property type="protein sequence ID" value="KAI0028386.1"/>
    <property type="molecule type" value="Genomic_DNA"/>
</dbReference>
<protein>
    <submittedName>
        <fullName evidence="1">Uncharacterized protein</fullName>
    </submittedName>
</protein>
<dbReference type="Proteomes" id="UP000814128">
    <property type="component" value="Unassembled WGS sequence"/>
</dbReference>
<sequence>MSDKDPSIRGASEEPQDVIEAEEDFTQDEDEDEDVKPFFDDDSDNTDFPELDTLPEPTAESLDTATINNVVWSQKKQMALIVSIFRNFKLPPIILSRVLNSHGREILRCIDGKQRFTSVQLFFAGKIGFKHPQTGKMFYWKVVEGKKGRRVLPGKERQKFLRCRITVQRLQALSGPRSDWVKKLERKFLSEGKPLSPTVQLSRGRSFEAISHVAYCIQKIAASTRPVPVNRYIDGWLREDSSPSSQLKNDVGNTLITMSRLADAKLLSAGCTVFTTNGYIAPVEFTFIAILVHQMSKNHDDEEMADGIWYLRRSLKDSEKIPRTNVSNCKFLWGVLDHILNEDDWASATRQAREKWKAAQEPVVDPSSSTQANRVCGPVQASAKRERAEQSEGSSNKKAKWAFVPAVQPQTASPSSLPVQTARTTAKARDAQAVDDDQHNIQLVNSAAAAETHEQLFSVGSSSGARRRPMRGVVTAANDAENILQAHDLPLTRDGQMVTKAKNISPSTPSSRLQVQVVLSVAKRGRNASEQNTGRDSESGAGAKRWKHTATNEGSPSRAAPS</sequence>